<reference evidence="1" key="2">
    <citation type="submission" date="2020-05" db="UniProtKB">
        <authorList>
            <consortium name="EnsemblMetazoa"/>
        </authorList>
    </citation>
    <scope>IDENTIFICATION</scope>
    <source>
        <strain evidence="1">IAEA</strain>
    </source>
</reference>
<protein>
    <submittedName>
        <fullName evidence="1">Uncharacterized protein</fullName>
    </submittedName>
</protein>
<sequence>MPGKERDSGIEYILVINKKFLEKFSTQDGTLTNDIFHSETGLFKLLYGSNELNSTYPEKTQPNGDHKQDKELAGLEHNIKPTRGETEFYGPTWSKAIRSQRFLEVLRDKNAQASKRNTDHDLDNSYSSCDHSNKFELIASMSVEYWKQSTRSEPSLRPVPITFGVSLIREAVKSPEPPDIITL</sequence>
<dbReference type="AlphaFoldDB" id="A0A1A9ZW63"/>
<proteinExistence type="predicted"/>
<accession>A0A1A9ZW63</accession>
<dbReference type="Proteomes" id="UP000092445">
    <property type="component" value="Unassembled WGS sequence"/>
</dbReference>
<dbReference type="VEuPathDB" id="VectorBase:GPAI026937"/>
<evidence type="ECO:0000313" key="2">
    <source>
        <dbReference type="Proteomes" id="UP000092445"/>
    </source>
</evidence>
<reference evidence="2" key="1">
    <citation type="submission" date="2014-03" db="EMBL/GenBank/DDBJ databases">
        <authorList>
            <person name="Aksoy S."/>
            <person name="Warren W."/>
            <person name="Wilson R.K."/>
        </authorList>
    </citation>
    <scope>NUCLEOTIDE SEQUENCE [LARGE SCALE GENOMIC DNA]</scope>
    <source>
        <strain evidence="2">IAEA</strain>
    </source>
</reference>
<name>A0A1A9ZW63_GLOPL</name>
<dbReference type="EnsemblMetazoa" id="GPAI026937-RA">
    <property type="protein sequence ID" value="GPAI026937-PA"/>
    <property type="gene ID" value="GPAI026937"/>
</dbReference>
<organism evidence="1 2">
    <name type="scientific">Glossina pallidipes</name>
    <name type="common">Tsetse fly</name>
    <dbReference type="NCBI Taxonomy" id="7398"/>
    <lineage>
        <taxon>Eukaryota</taxon>
        <taxon>Metazoa</taxon>
        <taxon>Ecdysozoa</taxon>
        <taxon>Arthropoda</taxon>
        <taxon>Hexapoda</taxon>
        <taxon>Insecta</taxon>
        <taxon>Pterygota</taxon>
        <taxon>Neoptera</taxon>
        <taxon>Endopterygota</taxon>
        <taxon>Diptera</taxon>
        <taxon>Brachycera</taxon>
        <taxon>Muscomorpha</taxon>
        <taxon>Hippoboscoidea</taxon>
        <taxon>Glossinidae</taxon>
        <taxon>Glossina</taxon>
    </lineage>
</organism>
<evidence type="ECO:0000313" key="1">
    <source>
        <dbReference type="EnsemblMetazoa" id="GPAI026937-PA"/>
    </source>
</evidence>
<keyword evidence="2" id="KW-1185">Reference proteome</keyword>